<comment type="caution">
    <text evidence="1">The sequence shown here is derived from an EMBL/GenBank/DDBJ whole genome shotgun (WGS) entry which is preliminary data.</text>
</comment>
<dbReference type="AlphaFoldDB" id="A0A014N4Y5"/>
<organism evidence="1 2">
    <name type="scientific">Metarhizium robertsii</name>
    <dbReference type="NCBI Taxonomy" id="568076"/>
    <lineage>
        <taxon>Eukaryota</taxon>
        <taxon>Fungi</taxon>
        <taxon>Dikarya</taxon>
        <taxon>Ascomycota</taxon>
        <taxon>Pezizomycotina</taxon>
        <taxon>Sordariomycetes</taxon>
        <taxon>Hypocreomycetidae</taxon>
        <taxon>Hypocreales</taxon>
        <taxon>Clavicipitaceae</taxon>
        <taxon>Metarhizium</taxon>
    </lineage>
</organism>
<accession>A0A014N4Y5</accession>
<proteinExistence type="predicted"/>
<dbReference type="EMBL" id="JELW01000167">
    <property type="protein sequence ID" value="EXU94727.1"/>
    <property type="molecule type" value="Genomic_DNA"/>
</dbReference>
<evidence type="ECO:0000313" key="1">
    <source>
        <dbReference type="EMBL" id="EXU94727.1"/>
    </source>
</evidence>
<dbReference type="HOGENOM" id="CLU_1865587_0_0_1"/>
<dbReference type="OrthoDB" id="4943356at2759"/>
<evidence type="ECO:0000313" key="2">
    <source>
        <dbReference type="Proteomes" id="UP000030151"/>
    </source>
</evidence>
<name>A0A014N4Y5_9HYPO</name>
<sequence>MRKELQSEEEKLEGYQALCRGVCVPPSHSVSECKKHLKNTLVNIVDLIDAQRRCKEVKVWHDFEATKPTQRSEASGLAQTQSIRLIEPRLMEITTTLRAISNVIGDSQSLMGILCGFFIVTILVDSETGLDLKRWEAARSGLTG</sequence>
<reference evidence="1 2" key="1">
    <citation type="submission" date="2014-02" db="EMBL/GenBank/DDBJ databases">
        <title>The genome sequence of the entomopathogenic fungus Metarhizium robertsii ARSEF 2575.</title>
        <authorList>
            <person name="Giuliano Garisto Donzelli B."/>
            <person name="Roe B.A."/>
            <person name="Macmil S.L."/>
            <person name="Krasnoff S.B."/>
            <person name="Gibson D.M."/>
        </authorList>
    </citation>
    <scope>NUCLEOTIDE SEQUENCE [LARGE SCALE GENOMIC DNA]</scope>
    <source>
        <strain evidence="1 2">ARSEF 2575</strain>
    </source>
</reference>
<gene>
    <name evidence="1" type="ORF">X797_012192</name>
</gene>
<dbReference type="PANTHER" id="PTHR38846">
    <property type="entry name" value="C3H1-TYPE DOMAIN-CONTAINING PROTEIN"/>
    <property type="match status" value="1"/>
</dbReference>
<dbReference type="Proteomes" id="UP000030151">
    <property type="component" value="Unassembled WGS sequence"/>
</dbReference>
<dbReference type="PANTHER" id="PTHR38846:SF1">
    <property type="entry name" value="C3H1-TYPE DOMAIN-CONTAINING PROTEIN"/>
    <property type="match status" value="1"/>
</dbReference>
<protein>
    <submittedName>
        <fullName evidence="1">Uncharacterized protein</fullName>
    </submittedName>
</protein>